<dbReference type="Proteomes" id="UP001367508">
    <property type="component" value="Unassembled WGS sequence"/>
</dbReference>
<evidence type="ECO:0000313" key="2">
    <source>
        <dbReference type="Proteomes" id="UP001367508"/>
    </source>
</evidence>
<keyword evidence="2" id="KW-1185">Reference proteome</keyword>
<sequence length="68" mass="7704">MGVSYIRKGGLGLFSGKNLRSSGRGGTWRQLQKLEEEMQVIFLEGPIGLCISSPSYKARHFYRERKTP</sequence>
<comment type="caution">
    <text evidence="1">The sequence shown here is derived from an EMBL/GenBank/DDBJ whole genome shotgun (WGS) entry which is preliminary data.</text>
</comment>
<accession>A0AAN9LQT8</accession>
<proteinExistence type="predicted"/>
<evidence type="ECO:0000313" key="1">
    <source>
        <dbReference type="EMBL" id="KAK7338739.1"/>
    </source>
</evidence>
<reference evidence="1 2" key="1">
    <citation type="submission" date="2024-01" db="EMBL/GenBank/DDBJ databases">
        <title>The genomes of 5 underutilized Papilionoideae crops provide insights into root nodulation and disease resistanc.</title>
        <authorList>
            <person name="Jiang F."/>
        </authorList>
    </citation>
    <scope>NUCLEOTIDE SEQUENCE [LARGE SCALE GENOMIC DNA]</scope>
    <source>
        <strain evidence="1">LVBAO_FW01</strain>
        <tissue evidence="1">Leaves</tissue>
    </source>
</reference>
<dbReference type="AlphaFoldDB" id="A0AAN9LQT8"/>
<dbReference type="EMBL" id="JAYMYQ010000004">
    <property type="protein sequence ID" value="KAK7338739.1"/>
    <property type="molecule type" value="Genomic_DNA"/>
</dbReference>
<gene>
    <name evidence="1" type="ORF">VNO77_19369</name>
</gene>
<name>A0AAN9LQT8_CANGL</name>
<protein>
    <submittedName>
        <fullName evidence="1">Uncharacterized protein</fullName>
    </submittedName>
</protein>
<organism evidence="1 2">
    <name type="scientific">Canavalia gladiata</name>
    <name type="common">Sword bean</name>
    <name type="synonym">Dolichos gladiatus</name>
    <dbReference type="NCBI Taxonomy" id="3824"/>
    <lineage>
        <taxon>Eukaryota</taxon>
        <taxon>Viridiplantae</taxon>
        <taxon>Streptophyta</taxon>
        <taxon>Embryophyta</taxon>
        <taxon>Tracheophyta</taxon>
        <taxon>Spermatophyta</taxon>
        <taxon>Magnoliopsida</taxon>
        <taxon>eudicotyledons</taxon>
        <taxon>Gunneridae</taxon>
        <taxon>Pentapetalae</taxon>
        <taxon>rosids</taxon>
        <taxon>fabids</taxon>
        <taxon>Fabales</taxon>
        <taxon>Fabaceae</taxon>
        <taxon>Papilionoideae</taxon>
        <taxon>50 kb inversion clade</taxon>
        <taxon>NPAAA clade</taxon>
        <taxon>indigoferoid/millettioid clade</taxon>
        <taxon>Phaseoleae</taxon>
        <taxon>Canavalia</taxon>
    </lineage>
</organism>